<reference evidence="9" key="1">
    <citation type="submission" date="2014-12" db="EMBL/GenBank/DDBJ databases">
        <title>The draft genome of the Tatumella morbirosei type strain, LMG23360T isolated from pineapple rot.</title>
        <authorList>
            <person name="Smits T.H."/>
            <person name="Palmer M."/>
            <person name="Venter S.N."/>
            <person name="Duffy B."/>
            <person name="Steenkamp E.T."/>
            <person name="Chan W.Y."/>
            <person name="Coutinho T.A."/>
            <person name="Coetzee M.P."/>
            <person name="De Maayer P."/>
        </authorList>
    </citation>
    <scope>NUCLEOTIDE SEQUENCE [LARGE SCALE GENOMIC DNA]</scope>
    <source>
        <strain evidence="9">LMG 23360</strain>
    </source>
</reference>
<dbReference type="EMBL" id="JPKR02000005">
    <property type="protein sequence ID" value="KGD79371.1"/>
    <property type="molecule type" value="Genomic_DNA"/>
</dbReference>
<evidence type="ECO:0000256" key="1">
    <source>
        <dbReference type="ARBA" id="ARBA00004651"/>
    </source>
</evidence>
<feature type="transmembrane region" description="Helical" evidence="7">
    <location>
        <begin position="236"/>
        <end position="255"/>
    </location>
</feature>
<feature type="transmembrane region" description="Helical" evidence="7">
    <location>
        <begin position="68"/>
        <end position="85"/>
    </location>
</feature>
<dbReference type="InterPro" id="IPR037185">
    <property type="entry name" value="EmrE-like"/>
</dbReference>
<name>A0A095TR82_9GAMM</name>
<feature type="transmembrane region" description="Helical" evidence="7">
    <location>
        <begin position="122"/>
        <end position="140"/>
    </location>
</feature>
<comment type="subcellular location">
    <subcellularLocation>
        <location evidence="1">Cell membrane</location>
        <topology evidence="1">Multi-pass membrane protein</topology>
    </subcellularLocation>
</comment>
<dbReference type="STRING" id="642227.HA49_01935"/>
<dbReference type="Proteomes" id="UP000029577">
    <property type="component" value="Unassembled WGS sequence"/>
</dbReference>
<evidence type="ECO:0000256" key="7">
    <source>
        <dbReference type="SAM" id="Phobius"/>
    </source>
</evidence>
<feature type="transmembrane region" description="Helical" evidence="7">
    <location>
        <begin position="261"/>
        <end position="280"/>
    </location>
</feature>
<evidence type="ECO:0000256" key="3">
    <source>
        <dbReference type="ARBA" id="ARBA00022475"/>
    </source>
</evidence>
<protein>
    <recommendedName>
        <fullName evidence="8">EamA domain-containing protein</fullName>
    </recommendedName>
</protein>
<comment type="caution">
    <text evidence="9">The sequence shown here is derived from an EMBL/GenBank/DDBJ whole genome shotgun (WGS) entry which is preliminary data.</text>
</comment>
<keyword evidence="5 7" id="KW-1133">Transmembrane helix</keyword>
<feature type="domain" description="EamA" evidence="8">
    <location>
        <begin position="147"/>
        <end position="278"/>
    </location>
</feature>
<feature type="domain" description="EamA" evidence="8">
    <location>
        <begin position="6"/>
        <end position="135"/>
    </location>
</feature>
<proteinExistence type="inferred from homology"/>
<sequence length="290" mass="31044">MSSLKAQLLAHFCTLLFGLSAIFGAHITADAASIVSGRGLTGMLTLVLLLLLLRNKRHPLTGTDRTKLFINGMLLGCHWICFFLGVREGGVAMGTIGFASFPAFVIFFEGVMWRKIPASGDLFIALMILGGIAFLAPSAVGPQHSMAGMFWSVSAGATQAVVVMFNRYHRTAASPLQSSCWQCFGCAMIALSAGFHGMVQSSASDWLFIILLGVICTALAYWLLTLSLRTLLPRTLSLILILEPVYALVLAKLFLHQNPESTMLLAAALVTGASVLSVVCPPKPVLQDNV</sequence>
<feature type="transmembrane region" description="Helical" evidence="7">
    <location>
        <begin position="206"/>
        <end position="224"/>
    </location>
</feature>
<evidence type="ECO:0000256" key="4">
    <source>
        <dbReference type="ARBA" id="ARBA00022692"/>
    </source>
</evidence>
<dbReference type="eggNOG" id="COG0697">
    <property type="taxonomic scope" value="Bacteria"/>
</dbReference>
<feature type="transmembrane region" description="Helical" evidence="7">
    <location>
        <begin position="91"/>
        <end position="110"/>
    </location>
</feature>
<evidence type="ECO:0000256" key="5">
    <source>
        <dbReference type="ARBA" id="ARBA00022989"/>
    </source>
</evidence>
<evidence type="ECO:0000256" key="2">
    <source>
        <dbReference type="ARBA" id="ARBA00007362"/>
    </source>
</evidence>
<dbReference type="OrthoDB" id="9150437at2"/>
<dbReference type="InterPro" id="IPR000620">
    <property type="entry name" value="EamA_dom"/>
</dbReference>
<dbReference type="PANTHER" id="PTHR22911">
    <property type="entry name" value="ACYL-MALONYL CONDENSING ENZYME-RELATED"/>
    <property type="match status" value="1"/>
</dbReference>
<keyword evidence="10" id="KW-1185">Reference proteome</keyword>
<keyword evidence="3" id="KW-1003">Cell membrane</keyword>
<dbReference type="RefSeq" id="WP_038016216.1">
    <property type="nucleotide sequence ID" value="NZ_JPKR02000005.1"/>
</dbReference>
<evidence type="ECO:0000259" key="8">
    <source>
        <dbReference type="Pfam" id="PF00892"/>
    </source>
</evidence>
<evidence type="ECO:0000313" key="9">
    <source>
        <dbReference type="EMBL" id="KGD79371.1"/>
    </source>
</evidence>
<feature type="transmembrane region" description="Helical" evidence="7">
    <location>
        <begin position="34"/>
        <end position="53"/>
    </location>
</feature>
<keyword evidence="6 7" id="KW-0472">Membrane</keyword>
<evidence type="ECO:0000256" key="6">
    <source>
        <dbReference type="ARBA" id="ARBA00023136"/>
    </source>
</evidence>
<dbReference type="PANTHER" id="PTHR22911:SF79">
    <property type="entry name" value="MOBA-LIKE NTP TRANSFERASE DOMAIN-CONTAINING PROTEIN"/>
    <property type="match status" value="1"/>
</dbReference>
<feature type="transmembrane region" description="Helical" evidence="7">
    <location>
        <begin position="146"/>
        <end position="168"/>
    </location>
</feature>
<dbReference type="SUPFAM" id="SSF103481">
    <property type="entry name" value="Multidrug resistance efflux transporter EmrE"/>
    <property type="match status" value="2"/>
</dbReference>
<accession>A0A095TR82</accession>
<keyword evidence="4 7" id="KW-0812">Transmembrane</keyword>
<evidence type="ECO:0000313" key="10">
    <source>
        <dbReference type="Proteomes" id="UP000029577"/>
    </source>
</evidence>
<organism evidence="9 10">
    <name type="scientific">Tatumella morbirosei</name>
    <dbReference type="NCBI Taxonomy" id="642227"/>
    <lineage>
        <taxon>Bacteria</taxon>
        <taxon>Pseudomonadati</taxon>
        <taxon>Pseudomonadota</taxon>
        <taxon>Gammaproteobacteria</taxon>
        <taxon>Enterobacterales</taxon>
        <taxon>Erwiniaceae</taxon>
        <taxon>Tatumella</taxon>
    </lineage>
</organism>
<dbReference type="Pfam" id="PF00892">
    <property type="entry name" value="EamA"/>
    <property type="match status" value="2"/>
</dbReference>
<gene>
    <name evidence="9" type="ORF">HA49_01935</name>
</gene>
<dbReference type="AlphaFoldDB" id="A0A095TR82"/>
<feature type="transmembrane region" description="Helical" evidence="7">
    <location>
        <begin position="180"/>
        <end position="200"/>
    </location>
</feature>
<comment type="similarity">
    <text evidence="2">Belongs to the EamA transporter family.</text>
</comment>
<dbReference type="GO" id="GO:0016020">
    <property type="term" value="C:membrane"/>
    <property type="evidence" value="ECO:0007669"/>
    <property type="project" value="InterPro"/>
</dbReference>